<keyword evidence="2" id="KW-1185">Reference proteome</keyword>
<organism evidence="1 2">
    <name type="scientific">Tenacibaculum vairaonense</name>
    <dbReference type="NCBI Taxonomy" id="3137860"/>
    <lineage>
        <taxon>Bacteria</taxon>
        <taxon>Pseudomonadati</taxon>
        <taxon>Bacteroidota</taxon>
        <taxon>Flavobacteriia</taxon>
        <taxon>Flavobacteriales</taxon>
        <taxon>Flavobacteriaceae</taxon>
        <taxon>Tenacibaculum</taxon>
    </lineage>
</organism>
<dbReference type="Proteomes" id="UP001497602">
    <property type="component" value="Unassembled WGS sequence"/>
</dbReference>
<sequence length="51" mass="5673">MYKVDDYKNELKNKTTSCNGCGLFSKGKYAAVIYVLLKGISVFCMQDTIGL</sequence>
<evidence type="ECO:0000313" key="1">
    <source>
        <dbReference type="EMBL" id="CAL2107113.1"/>
    </source>
</evidence>
<evidence type="ECO:0000313" key="2">
    <source>
        <dbReference type="Proteomes" id="UP001497602"/>
    </source>
</evidence>
<comment type="caution">
    <text evidence="1">The sequence shown here is derived from an EMBL/GenBank/DDBJ whole genome shotgun (WGS) entry which is preliminary data.</text>
</comment>
<proteinExistence type="predicted"/>
<accession>A0ABM9PN22</accession>
<gene>
    <name evidence="1" type="ORF">T190115A13A_20393</name>
</gene>
<reference evidence="1 2" key="1">
    <citation type="submission" date="2024-05" db="EMBL/GenBank/DDBJ databases">
        <authorList>
            <person name="Duchaud E."/>
        </authorList>
    </citation>
    <scope>NUCLEOTIDE SEQUENCE [LARGE SCALE GENOMIC DNA]</scope>
    <source>
        <strain evidence="1">Ena-SAMPLE-TAB-13-05-2024-13:56:06:370-140305</strain>
    </source>
</reference>
<name>A0ABM9PN22_9FLAO</name>
<protein>
    <submittedName>
        <fullName evidence="1">Uncharacterized protein</fullName>
    </submittedName>
</protein>
<dbReference type="EMBL" id="CAXJRC010000022">
    <property type="protein sequence ID" value="CAL2107113.1"/>
    <property type="molecule type" value="Genomic_DNA"/>
</dbReference>